<evidence type="ECO:0000256" key="1">
    <source>
        <dbReference type="ARBA" id="ARBA00004651"/>
    </source>
</evidence>
<dbReference type="PANTHER" id="PTHR30081">
    <property type="entry name" value="PROTEIN-EXPORT MEMBRANE PROTEIN SEC"/>
    <property type="match status" value="1"/>
</dbReference>
<feature type="transmembrane region" description="Helical" evidence="9">
    <location>
        <begin position="249"/>
        <end position="273"/>
    </location>
</feature>
<evidence type="ECO:0000256" key="8">
    <source>
        <dbReference type="ARBA" id="ARBA00023136"/>
    </source>
</evidence>
<evidence type="ECO:0000256" key="3">
    <source>
        <dbReference type="ARBA" id="ARBA00022475"/>
    </source>
</evidence>
<dbReference type="GO" id="GO:0015450">
    <property type="term" value="F:protein-transporting ATPase activity"/>
    <property type="evidence" value="ECO:0007669"/>
    <property type="project" value="InterPro"/>
</dbReference>
<evidence type="ECO:0000256" key="5">
    <source>
        <dbReference type="ARBA" id="ARBA00022927"/>
    </source>
</evidence>
<keyword evidence="5 9" id="KW-0653">Protein transport</keyword>
<accession>A0A542ZQ19</accession>
<dbReference type="EMBL" id="VFOR01000001">
    <property type="protein sequence ID" value="TQL62417.1"/>
    <property type="molecule type" value="Genomic_DNA"/>
</dbReference>
<keyword evidence="7 9" id="KW-0811">Translocation</keyword>
<evidence type="ECO:0000256" key="9">
    <source>
        <dbReference type="HAMAP-Rule" id="MF_01464"/>
    </source>
</evidence>
<feature type="compositionally biased region" description="Acidic residues" evidence="10">
    <location>
        <begin position="351"/>
        <end position="360"/>
    </location>
</feature>
<dbReference type="PANTHER" id="PTHR30081:SF8">
    <property type="entry name" value="PROTEIN TRANSLOCASE SUBUNIT SECF"/>
    <property type="match status" value="1"/>
</dbReference>
<dbReference type="InterPro" id="IPR022813">
    <property type="entry name" value="SecD/SecF_arch_bac"/>
</dbReference>
<comment type="subcellular location">
    <subcellularLocation>
        <location evidence="1 9">Cell membrane</location>
        <topology evidence="1 9">Multi-pass membrane protein</topology>
    </subcellularLocation>
</comment>
<feature type="transmembrane region" description="Helical" evidence="9">
    <location>
        <begin position="174"/>
        <end position="194"/>
    </location>
</feature>
<reference evidence="12 13" key="1">
    <citation type="submission" date="2019-06" db="EMBL/GenBank/DDBJ databases">
        <title>Sequencing the genomes of 1000 actinobacteria strains.</title>
        <authorList>
            <person name="Klenk H.-P."/>
        </authorList>
    </citation>
    <scope>NUCLEOTIDE SEQUENCE [LARGE SCALE GENOMIC DNA]</scope>
    <source>
        <strain evidence="12 13">DSM 8251</strain>
    </source>
</reference>
<feature type="transmembrane region" description="Helical" evidence="9">
    <location>
        <begin position="28"/>
        <end position="46"/>
    </location>
</feature>
<evidence type="ECO:0000256" key="6">
    <source>
        <dbReference type="ARBA" id="ARBA00022989"/>
    </source>
</evidence>
<protein>
    <recommendedName>
        <fullName evidence="9">Protein-export membrane protein SecF</fullName>
    </recommendedName>
</protein>
<dbReference type="GO" id="GO:0065002">
    <property type="term" value="P:intracellular protein transmembrane transport"/>
    <property type="evidence" value="ECO:0007669"/>
    <property type="project" value="UniProtKB-UniRule"/>
</dbReference>
<evidence type="ECO:0000256" key="7">
    <source>
        <dbReference type="ARBA" id="ARBA00023010"/>
    </source>
</evidence>
<comment type="function">
    <text evidence="9">Part of the Sec protein translocase complex. Interacts with the SecYEG preprotein conducting channel. SecDF uses the proton motive force (PMF) to complete protein translocation after the ATP-dependent function of SecA.</text>
</comment>
<sequence length="391" mass="42295">MATHSETSLGRRLLTGRFSYDFVGRRKGYYIASVIILIVAAAALLLRGLELGIEFRGGAEFQAPAKVTAQTVDEVREALGNSGVPDLEDSTITTIGEDTVRVQTRPLDQETEVPKVRAVVAETVQANPKDVANSIIGPTWGGQVAKQALIALVVFLALVALLIAIYFRNWKMSLAAILALFHDVIITVGLYALIGFTVTPASVIGLLTILGYSLYDTVVVYDKVRENTKDLAPGSPEYAERANLSINQVIVRSINTTLTGVLPVAALLFIGLPGPLKDLGLVLLIGMIAGAYSSLFLATPMLVDLRRNESSHVTAIESDDDAKPENAKKREKVAVAFDEEGTALRLTPTTADEDMDEGPADDASTDRQDAASTDTEQRKQPRHRPRSKRKR</sequence>
<evidence type="ECO:0000313" key="12">
    <source>
        <dbReference type="EMBL" id="TQL62417.1"/>
    </source>
</evidence>
<keyword evidence="4 9" id="KW-0812">Transmembrane</keyword>
<dbReference type="PRINTS" id="PR01755">
    <property type="entry name" value="SECFTRNLCASE"/>
</dbReference>
<proteinExistence type="inferred from homology"/>
<dbReference type="Gene3D" id="1.20.1640.10">
    <property type="entry name" value="Multidrug efflux transporter AcrB transmembrane domain"/>
    <property type="match status" value="1"/>
</dbReference>
<feature type="domain" description="Protein export membrane protein SecD/SecF C-terminal" evidence="11">
    <location>
        <begin position="120"/>
        <end position="307"/>
    </location>
</feature>
<dbReference type="InterPro" id="IPR055344">
    <property type="entry name" value="SecD_SecF_C_bact"/>
</dbReference>
<feature type="region of interest" description="Disordered" evidence="10">
    <location>
        <begin position="338"/>
        <end position="391"/>
    </location>
</feature>
<feature type="compositionally biased region" description="Basic and acidic residues" evidence="10">
    <location>
        <begin position="364"/>
        <end position="379"/>
    </location>
</feature>
<keyword evidence="6 9" id="KW-1133">Transmembrane helix</keyword>
<comment type="subunit">
    <text evidence="9">Forms a complex with SecD. Part of the essential Sec protein translocation apparatus which comprises SecA, SecYEG and auxiliary proteins SecDF. Other proteins may also be involved.</text>
</comment>
<gene>
    <name evidence="9" type="primary">secF</name>
    <name evidence="12" type="ORF">FB460_0192</name>
</gene>
<evidence type="ECO:0000256" key="2">
    <source>
        <dbReference type="ARBA" id="ARBA00022448"/>
    </source>
</evidence>
<feature type="transmembrane region" description="Helical" evidence="9">
    <location>
        <begin position="148"/>
        <end position="167"/>
    </location>
</feature>
<keyword evidence="2 9" id="KW-0813">Transport</keyword>
<feature type="transmembrane region" description="Helical" evidence="9">
    <location>
        <begin position="200"/>
        <end position="221"/>
    </location>
</feature>
<dbReference type="GO" id="GO:0006605">
    <property type="term" value="P:protein targeting"/>
    <property type="evidence" value="ECO:0007669"/>
    <property type="project" value="UniProtKB-UniRule"/>
</dbReference>
<dbReference type="Proteomes" id="UP000316196">
    <property type="component" value="Unassembled WGS sequence"/>
</dbReference>
<evidence type="ECO:0000256" key="10">
    <source>
        <dbReference type="SAM" id="MobiDB-lite"/>
    </source>
</evidence>
<evidence type="ECO:0000313" key="13">
    <source>
        <dbReference type="Proteomes" id="UP000316196"/>
    </source>
</evidence>
<feature type="compositionally biased region" description="Basic residues" evidence="10">
    <location>
        <begin position="380"/>
        <end position="391"/>
    </location>
</feature>
<dbReference type="InterPro" id="IPR022645">
    <property type="entry name" value="SecD/SecF_bac"/>
</dbReference>
<dbReference type="HAMAP" id="MF_01464_B">
    <property type="entry name" value="SecF_B"/>
    <property type="match status" value="1"/>
</dbReference>
<dbReference type="InterPro" id="IPR048634">
    <property type="entry name" value="SecD_SecF_C"/>
</dbReference>
<comment type="similarity">
    <text evidence="9">Belongs to the SecD/SecF family. SecF subfamily.</text>
</comment>
<dbReference type="SUPFAM" id="SSF82866">
    <property type="entry name" value="Multidrug efflux transporter AcrB transmembrane domain"/>
    <property type="match status" value="1"/>
</dbReference>
<dbReference type="NCBIfam" id="TIGR00916">
    <property type="entry name" value="2A0604s01"/>
    <property type="match status" value="1"/>
</dbReference>
<dbReference type="AlphaFoldDB" id="A0A542ZQ19"/>
<name>A0A542ZQ19_9ACTN</name>
<dbReference type="GO" id="GO:0005886">
    <property type="term" value="C:plasma membrane"/>
    <property type="evidence" value="ECO:0007669"/>
    <property type="project" value="UniProtKB-SubCell"/>
</dbReference>
<dbReference type="RefSeq" id="WP_142092270.1">
    <property type="nucleotide sequence ID" value="NZ_BAAAMD010000003.1"/>
</dbReference>
<keyword evidence="3 9" id="KW-1003">Cell membrane</keyword>
<keyword evidence="13" id="KW-1185">Reference proteome</keyword>
<feature type="transmembrane region" description="Helical" evidence="9">
    <location>
        <begin position="279"/>
        <end position="303"/>
    </location>
</feature>
<dbReference type="Pfam" id="PF02355">
    <property type="entry name" value="SecD_SecF_C"/>
    <property type="match status" value="1"/>
</dbReference>
<comment type="caution">
    <text evidence="12">The sequence shown here is derived from an EMBL/GenBank/DDBJ whole genome shotgun (WGS) entry which is preliminary data.</text>
</comment>
<organism evidence="12 13">
    <name type="scientific">Propioniferax innocua</name>
    <dbReference type="NCBI Taxonomy" id="1753"/>
    <lineage>
        <taxon>Bacteria</taxon>
        <taxon>Bacillati</taxon>
        <taxon>Actinomycetota</taxon>
        <taxon>Actinomycetes</taxon>
        <taxon>Propionibacteriales</taxon>
        <taxon>Propionibacteriaceae</taxon>
        <taxon>Propioniferax</taxon>
    </lineage>
</organism>
<dbReference type="OrthoDB" id="9774769at2"/>
<keyword evidence="8 9" id="KW-0472">Membrane</keyword>
<evidence type="ECO:0000256" key="4">
    <source>
        <dbReference type="ARBA" id="ARBA00022692"/>
    </source>
</evidence>
<dbReference type="NCBIfam" id="TIGR00966">
    <property type="entry name" value="transloc_SecF"/>
    <property type="match status" value="1"/>
</dbReference>
<dbReference type="GO" id="GO:0043952">
    <property type="term" value="P:protein transport by the Sec complex"/>
    <property type="evidence" value="ECO:0007669"/>
    <property type="project" value="UniProtKB-UniRule"/>
</dbReference>
<evidence type="ECO:0000259" key="11">
    <source>
        <dbReference type="Pfam" id="PF02355"/>
    </source>
</evidence>
<dbReference type="InterPro" id="IPR005665">
    <property type="entry name" value="SecF_bac"/>
</dbReference>